<evidence type="ECO:0000256" key="1">
    <source>
        <dbReference type="ARBA" id="ARBA00004370"/>
    </source>
</evidence>
<keyword evidence="3" id="KW-0202">Cytokine</keyword>
<dbReference type="AlphaFoldDB" id="A0A8B8EGA2"/>
<reference evidence="8" key="1">
    <citation type="submission" date="2025-08" db="UniProtKB">
        <authorList>
            <consortium name="RefSeq"/>
        </authorList>
    </citation>
    <scope>IDENTIFICATION</scope>
    <source>
        <tissue evidence="8">Whole sample</tissue>
    </source>
</reference>
<dbReference type="GO" id="GO:0005164">
    <property type="term" value="F:tumor necrosis factor receptor binding"/>
    <property type="evidence" value="ECO:0007669"/>
    <property type="project" value="InterPro"/>
</dbReference>
<proteinExistence type="inferred from homology"/>
<evidence type="ECO:0000256" key="4">
    <source>
        <dbReference type="ARBA" id="ARBA00023136"/>
    </source>
</evidence>
<dbReference type="RefSeq" id="XP_022338729.1">
    <property type="nucleotide sequence ID" value="XM_022483021.1"/>
</dbReference>
<dbReference type="Proteomes" id="UP000694844">
    <property type="component" value="Chromosome 5"/>
</dbReference>
<evidence type="ECO:0000256" key="3">
    <source>
        <dbReference type="ARBA" id="ARBA00022514"/>
    </source>
</evidence>
<keyword evidence="4 5" id="KW-0472">Membrane</keyword>
<accession>A0A8B8EGA2</accession>
<dbReference type="GO" id="GO:0005125">
    <property type="term" value="F:cytokine activity"/>
    <property type="evidence" value="ECO:0007669"/>
    <property type="project" value="UniProtKB-KW"/>
</dbReference>
<keyword evidence="7" id="KW-1185">Reference proteome</keyword>
<evidence type="ECO:0000256" key="5">
    <source>
        <dbReference type="SAM" id="Phobius"/>
    </source>
</evidence>
<dbReference type="PROSITE" id="PS50049">
    <property type="entry name" value="THD_2"/>
    <property type="match status" value="1"/>
</dbReference>
<evidence type="ECO:0000313" key="7">
    <source>
        <dbReference type="Proteomes" id="UP000694844"/>
    </source>
</evidence>
<dbReference type="GO" id="GO:0006955">
    <property type="term" value="P:immune response"/>
    <property type="evidence" value="ECO:0007669"/>
    <property type="project" value="InterPro"/>
</dbReference>
<dbReference type="KEGG" id="cvn:111134183"/>
<dbReference type="OrthoDB" id="6049872at2759"/>
<feature type="transmembrane region" description="Helical" evidence="5">
    <location>
        <begin position="12"/>
        <end position="33"/>
    </location>
</feature>
<evidence type="ECO:0000313" key="8">
    <source>
        <dbReference type="RefSeq" id="XP_022338729.1"/>
    </source>
</evidence>
<evidence type="ECO:0000259" key="6">
    <source>
        <dbReference type="PROSITE" id="PS50049"/>
    </source>
</evidence>
<dbReference type="PANTHER" id="PTHR11471:SF13">
    <property type="entry name" value="TNF FAMILY PROFILE DOMAIN-CONTAINING PROTEIN"/>
    <property type="match status" value="1"/>
</dbReference>
<keyword evidence="5" id="KW-1133">Transmembrane helix</keyword>
<gene>
    <name evidence="8" type="primary">LOC111134183</name>
</gene>
<dbReference type="GO" id="GO:0005615">
    <property type="term" value="C:extracellular space"/>
    <property type="evidence" value="ECO:0007669"/>
    <property type="project" value="UniProtKB-KW"/>
</dbReference>
<dbReference type="GO" id="GO:0016020">
    <property type="term" value="C:membrane"/>
    <property type="evidence" value="ECO:0007669"/>
    <property type="project" value="UniProtKB-SubCell"/>
</dbReference>
<dbReference type="Gene3D" id="2.60.120.40">
    <property type="match status" value="1"/>
</dbReference>
<comment type="similarity">
    <text evidence="2">Belongs to the tumor necrosis factor family.</text>
</comment>
<dbReference type="PANTHER" id="PTHR11471">
    <property type="entry name" value="TUMOR NECROSIS FACTOR FAMILY MEMBER"/>
    <property type="match status" value="1"/>
</dbReference>
<feature type="domain" description="THD" evidence="6">
    <location>
        <begin position="141"/>
        <end position="287"/>
    </location>
</feature>
<keyword evidence="5" id="KW-0812">Transmembrane</keyword>
<dbReference type="InterPro" id="IPR008983">
    <property type="entry name" value="Tumour_necrosis_fac-like_dom"/>
</dbReference>
<dbReference type="InterPro" id="IPR006052">
    <property type="entry name" value="TNF_dom"/>
</dbReference>
<sequence length="287" mass="32305">MASSNENHCKRCLMVSCAINVALIIAIIFILVLGGHFNDVDDLEDYEVNVQSSAIHETNSSYDGGMSNSSVCLFCDYLGDTVNENETLYEDIYRTSDQRKLCCFRNRVIHDFVRAVQNEDTENTNTSYIKKHFDWWRNRKASAHLYLDPGNPLSKDNKLRWVDRDSYGTAFTRDVDLENGTHLRINHSGSYFIYSSTSFSMGGGGIVETFYQSVTKYHPLLPRTGDVDLVFSKYGGARSSAKHHTNFLAGVFELQSGYLISSSLSSAGHLYLDNASPVTNYIGLYKL</sequence>
<dbReference type="SUPFAM" id="SSF49842">
    <property type="entry name" value="TNF-like"/>
    <property type="match status" value="1"/>
</dbReference>
<dbReference type="Pfam" id="PF00229">
    <property type="entry name" value="TNF"/>
    <property type="match status" value="1"/>
</dbReference>
<name>A0A8B8EGA2_CRAVI</name>
<dbReference type="GeneID" id="111134183"/>
<protein>
    <submittedName>
        <fullName evidence="8">Uncharacterized protein LOC111134183</fullName>
    </submittedName>
</protein>
<organism evidence="7 8">
    <name type="scientific">Crassostrea virginica</name>
    <name type="common">Eastern oyster</name>
    <dbReference type="NCBI Taxonomy" id="6565"/>
    <lineage>
        <taxon>Eukaryota</taxon>
        <taxon>Metazoa</taxon>
        <taxon>Spiralia</taxon>
        <taxon>Lophotrochozoa</taxon>
        <taxon>Mollusca</taxon>
        <taxon>Bivalvia</taxon>
        <taxon>Autobranchia</taxon>
        <taxon>Pteriomorphia</taxon>
        <taxon>Ostreida</taxon>
        <taxon>Ostreoidea</taxon>
        <taxon>Ostreidae</taxon>
        <taxon>Crassostrea</taxon>
    </lineage>
</organism>
<evidence type="ECO:0000256" key="2">
    <source>
        <dbReference type="ARBA" id="ARBA00008670"/>
    </source>
</evidence>
<comment type="subcellular location">
    <subcellularLocation>
        <location evidence="1">Membrane</location>
    </subcellularLocation>
</comment>